<evidence type="ECO:0000313" key="3">
    <source>
        <dbReference type="EMBL" id="GHO57114.1"/>
    </source>
</evidence>
<dbReference type="PANTHER" id="PTHR33803:SF3">
    <property type="entry name" value="BLL1974 PROTEIN"/>
    <property type="match status" value="1"/>
</dbReference>
<proteinExistence type="predicted"/>
<evidence type="ECO:0000259" key="2">
    <source>
        <dbReference type="Pfam" id="PF13751"/>
    </source>
</evidence>
<dbReference type="InterPro" id="IPR008490">
    <property type="entry name" value="Transposase_InsH_N"/>
</dbReference>
<evidence type="ECO:0000313" key="4">
    <source>
        <dbReference type="Proteomes" id="UP000654345"/>
    </source>
</evidence>
<dbReference type="InterPro" id="IPR025668">
    <property type="entry name" value="Tnp_DDE_dom"/>
</dbReference>
<dbReference type="Pfam" id="PF13751">
    <property type="entry name" value="DDE_Tnp_1_6"/>
    <property type="match status" value="1"/>
</dbReference>
<reference evidence="3 4" key="1">
    <citation type="journal article" date="2021" name="Int. J. Syst. Evol. Microbiol.">
        <title>Reticulibacter mediterranei gen. nov., sp. nov., within the new family Reticulibacteraceae fam. nov., and Ktedonospora formicarum gen. nov., sp. nov., Ktedonobacter robiniae sp. nov., Dictyobacter formicarum sp. nov. and Dictyobacter arantiisoli sp. nov., belonging to the class Ktedonobacteria.</title>
        <authorList>
            <person name="Yabe S."/>
            <person name="Zheng Y."/>
            <person name="Wang C.M."/>
            <person name="Sakai Y."/>
            <person name="Abe K."/>
            <person name="Yokota A."/>
            <person name="Donadio S."/>
            <person name="Cavaletti L."/>
            <person name="Monciardini P."/>
        </authorList>
    </citation>
    <scope>NUCLEOTIDE SEQUENCE [LARGE SCALE GENOMIC DNA]</scope>
    <source>
        <strain evidence="3 4">SOSP1-30</strain>
    </source>
</reference>
<organism evidence="3 4">
    <name type="scientific">Ktedonobacter robiniae</name>
    <dbReference type="NCBI Taxonomy" id="2778365"/>
    <lineage>
        <taxon>Bacteria</taxon>
        <taxon>Bacillati</taxon>
        <taxon>Chloroflexota</taxon>
        <taxon>Ktedonobacteria</taxon>
        <taxon>Ktedonobacterales</taxon>
        <taxon>Ktedonobacteraceae</taxon>
        <taxon>Ktedonobacter</taxon>
    </lineage>
</organism>
<gene>
    <name evidence="3" type="ORF">KSB_55890</name>
</gene>
<sequence>MLIERYAEEDVFARVPQVAAQTDPVLRQLDRLLDDDRLFSQVKADLARRHPQTLGCGRHSTPVEVIVRLLIVKHLYQWSFQETEDRVNDSLVLRWFSRVYFEHVPDDTTLIRWAHFIRPDTMHALNDRVVELAAQAKVIKGGKLRLDGTCVQTTIHHPTDSGLRVDSARVLSRFVARAKPLVEGTLAKTAEVCRSRVRRVRQVAQKLHQLVRRAEAGEQQQEWQADQLRTLYQQLITTTEQMVRQAKQVRTHLIHQAEKQAERLLAEVQPLLPLVERVIIQARTRVLEGKQVAASDKVLSLFEPHTRLIPRHKGAAPVEFGRQVVLDEVEGGIVTRFQILESPHEHGQGLQALDHHHRLFDHPPRMLTGDHGVHSANTEIQALTAGVEVVAIPAVGKVSPLRQAVERTRRWKRAYRWRTGIEGRIASLRRDYGLRKCAYHGQEGMEQWLGLGVIASNLRHIAQAQVTKAAKKQAASRRA</sequence>
<evidence type="ECO:0000259" key="1">
    <source>
        <dbReference type="Pfam" id="PF05598"/>
    </source>
</evidence>
<dbReference type="EMBL" id="BNJG01000002">
    <property type="protein sequence ID" value="GHO57114.1"/>
    <property type="molecule type" value="Genomic_DNA"/>
</dbReference>
<evidence type="ECO:0008006" key="5">
    <source>
        <dbReference type="Google" id="ProtNLM"/>
    </source>
</evidence>
<feature type="domain" description="Transposase DDE" evidence="2">
    <location>
        <begin position="405"/>
        <end position="461"/>
    </location>
</feature>
<dbReference type="Pfam" id="PF05598">
    <property type="entry name" value="DUF772"/>
    <property type="match status" value="1"/>
</dbReference>
<comment type="caution">
    <text evidence="3">The sequence shown here is derived from an EMBL/GenBank/DDBJ whole genome shotgun (WGS) entry which is preliminary data.</text>
</comment>
<dbReference type="Proteomes" id="UP000654345">
    <property type="component" value="Unassembled WGS sequence"/>
</dbReference>
<accession>A0ABQ3UWR8</accession>
<keyword evidence="4" id="KW-1185">Reference proteome</keyword>
<protein>
    <recommendedName>
        <fullName evidence="5">ISNCY family transposase</fullName>
    </recommendedName>
</protein>
<name>A0ABQ3UWR8_9CHLR</name>
<dbReference type="RefSeq" id="WP_201373544.1">
    <property type="nucleotide sequence ID" value="NZ_BNJG01000002.1"/>
</dbReference>
<feature type="domain" description="Transposase InsH N-terminal" evidence="1">
    <location>
        <begin position="23"/>
        <end position="114"/>
    </location>
</feature>
<dbReference type="NCBIfam" id="NF033593">
    <property type="entry name" value="transpos_ISNCY_1"/>
    <property type="match status" value="1"/>
</dbReference>
<dbReference type="PANTHER" id="PTHR33803">
    <property type="entry name" value="IS1478 TRANSPOSASE"/>
    <property type="match status" value="1"/>
</dbReference>